<reference evidence="2" key="1">
    <citation type="submission" date="2018-07" db="EMBL/GenBank/DDBJ databases">
        <authorList>
            <person name="Ashton P.M."/>
            <person name="Dallman T."/>
            <person name="Nair S."/>
            <person name="De Pinna E."/>
            <person name="Peters T."/>
            <person name="Grant K."/>
        </authorList>
    </citation>
    <scope>NUCLEOTIDE SEQUENCE</scope>
    <source>
        <strain evidence="2">296838</strain>
    </source>
</reference>
<evidence type="ECO:0000256" key="1">
    <source>
        <dbReference type="SAM" id="Phobius"/>
    </source>
</evidence>
<evidence type="ECO:0000313" key="2">
    <source>
        <dbReference type="EMBL" id="EBR9859757.1"/>
    </source>
</evidence>
<dbReference type="AlphaFoldDB" id="A0A5U8SWV8"/>
<keyword evidence="1" id="KW-1133">Transmembrane helix</keyword>
<proteinExistence type="predicted"/>
<feature type="transmembrane region" description="Helical" evidence="1">
    <location>
        <begin position="20"/>
        <end position="41"/>
    </location>
</feature>
<feature type="non-terminal residue" evidence="2">
    <location>
        <position position="89"/>
    </location>
</feature>
<comment type="caution">
    <text evidence="2">The sequence shown here is derived from an EMBL/GenBank/DDBJ whole genome shotgun (WGS) entry which is preliminary data.</text>
</comment>
<sequence>MRYFSSFQTSLKISRYLFRIVGVMLWGLGALVTVFYLLNIYNGMRNDIRQQYYSDYDALLAYFRQSTDMTRDIRYMNERFVENKEVRPG</sequence>
<gene>
    <name evidence="2" type="ORF">DS524_28900</name>
</gene>
<keyword evidence="1" id="KW-0472">Membrane</keyword>
<keyword evidence="1" id="KW-0812">Transmembrane</keyword>
<organism evidence="2">
    <name type="scientific">Salmonella enterica subsp. enterica serovar Chester</name>
    <dbReference type="NCBI Taxonomy" id="149386"/>
    <lineage>
        <taxon>Bacteria</taxon>
        <taxon>Pseudomonadati</taxon>
        <taxon>Pseudomonadota</taxon>
        <taxon>Gammaproteobacteria</taxon>
        <taxon>Enterobacterales</taxon>
        <taxon>Enterobacteriaceae</taxon>
        <taxon>Salmonella</taxon>
    </lineage>
</organism>
<protein>
    <recommendedName>
        <fullName evidence="3">Two-component sensor histidine kinase</fullName>
    </recommendedName>
</protein>
<name>A0A5U8SWV8_SALET</name>
<evidence type="ECO:0008006" key="3">
    <source>
        <dbReference type="Google" id="ProtNLM"/>
    </source>
</evidence>
<dbReference type="EMBL" id="AAGUAT010000370">
    <property type="protein sequence ID" value="EBR9859757.1"/>
    <property type="molecule type" value="Genomic_DNA"/>
</dbReference>
<accession>A0A5U8SWV8</accession>